<dbReference type="EMBL" id="JABBFO010000001">
    <property type="protein sequence ID" value="MBT0725984.1"/>
    <property type="molecule type" value="Genomic_DNA"/>
</dbReference>
<keyword evidence="2 4" id="KW-0808">Transferase</keyword>
<proteinExistence type="inferred from homology"/>
<evidence type="ECO:0000256" key="1">
    <source>
        <dbReference type="ARBA" id="ARBA00006284"/>
    </source>
</evidence>
<keyword evidence="3 4" id="KW-0418">Kinase</keyword>
<dbReference type="PANTHER" id="PTHR21599:SF0">
    <property type="entry name" value="GLYCERATE KINASE"/>
    <property type="match status" value="1"/>
</dbReference>
<organism evidence="5 6">
    <name type="scientific">Rosenbergiella australiborealis</name>
    <dbReference type="NCBI Taxonomy" id="1544696"/>
    <lineage>
        <taxon>Bacteria</taxon>
        <taxon>Pseudomonadati</taxon>
        <taxon>Pseudomonadota</taxon>
        <taxon>Gammaproteobacteria</taxon>
        <taxon>Enterobacterales</taxon>
        <taxon>Erwiniaceae</taxon>
        <taxon>Rosenbergiella</taxon>
    </lineage>
</organism>
<dbReference type="PANTHER" id="PTHR21599">
    <property type="entry name" value="GLYCERATE KINASE"/>
    <property type="match status" value="1"/>
</dbReference>
<evidence type="ECO:0000256" key="3">
    <source>
        <dbReference type="ARBA" id="ARBA00022777"/>
    </source>
</evidence>
<dbReference type="Gene3D" id="3.40.50.10350">
    <property type="entry name" value="Glycerate kinase, domain 1"/>
    <property type="match status" value="1"/>
</dbReference>
<dbReference type="InterPro" id="IPR018193">
    <property type="entry name" value="Glyc_kinase_flavodox-like_fold"/>
</dbReference>
<evidence type="ECO:0000313" key="6">
    <source>
        <dbReference type="Proteomes" id="UP000786875"/>
    </source>
</evidence>
<reference evidence="5 6" key="1">
    <citation type="submission" date="2020-04" db="EMBL/GenBank/DDBJ databases">
        <title>Genome sequencing of Rosenbergiella species.</title>
        <authorList>
            <person name="Alvarez-Perez S."/>
            <person name="Lievens B."/>
        </authorList>
    </citation>
    <scope>NUCLEOTIDE SEQUENCE [LARGE SCALE GENOMIC DNA]</scope>
    <source>
        <strain evidence="5 6">CdVSA20.1</strain>
    </source>
</reference>
<dbReference type="InterPro" id="IPR036129">
    <property type="entry name" value="Glycerate_kinase_sf"/>
</dbReference>
<dbReference type="Pfam" id="PF02595">
    <property type="entry name" value="Gly_kinase"/>
    <property type="match status" value="1"/>
</dbReference>
<dbReference type="Proteomes" id="UP000786875">
    <property type="component" value="Unassembled WGS sequence"/>
</dbReference>
<dbReference type="SUPFAM" id="SSF110738">
    <property type="entry name" value="Glycerate kinase I"/>
    <property type="match status" value="1"/>
</dbReference>
<name>A0ABS5T0X0_9GAMM</name>
<gene>
    <name evidence="5" type="ORF">HGT73_01055</name>
</gene>
<dbReference type="NCBIfam" id="TIGR00045">
    <property type="entry name" value="glycerate kinase"/>
    <property type="match status" value="1"/>
</dbReference>
<comment type="similarity">
    <text evidence="1 4">Belongs to the glycerate kinase type-1 family.</text>
</comment>
<dbReference type="Gene3D" id="3.90.1510.10">
    <property type="entry name" value="Glycerate kinase, domain 2"/>
    <property type="match status" value="1"/>
</dbReference>
<dbReference type="InterPro" id="IPR018197">
    <property type="entry name" value="Glycerate_kinase_RE-like"/>
</dbReference>
<dbReference type="RefSeq" id="WP_214211812.1">
    <property type="nucleotide sequence ID" value="NZ_JABBFO010000001.1"/>
</dbReference>
<dbReference type="GO" id="GO:0016301">
    <property type="term" value="F:kinase activity"/>
    <property type="evidence" value="ECO:0007669"/>
    <property type="project" value="UniProtKB-KW"/>
</dbReference>
<protein>
    <submittedName>
        <fullName evidence="5">Glycerate kinase</fullName>
    </submittedName>
</protein>
<sequence length="382" mass="40171">MKFVLAPDSFKESMTAKEVADSMEKGLKRIFPNCDIVKVPMADGGEGTVQSLVDATAGKIIQVTVTGPHHHPVQAQLGILGDGKTAVIEMASASGICHILPKDRNPLFTTSFGTGELITHALDNGVSKIILGLGGSATNDGGQGMACALGVKFLDNNGQSVPLGGGFLHKIAHIDMSNIDSRLTQTEFLVACDVTNPLIGPEGASAIFGPQKGATTEMVDILDKNLTLYAEKIKATLGRDIAKVAGGGAAGGLGAALVAFADARLQKGIDIVIEHTELAKKIIGADIVFTGEGRIDFQTKFGKTPYGVAQVTKDISPLIPVIALAGCVGDQIEDLYDENFTAIFSILRRVCSQEEALEQGQADITATMENIARLLNPFMRRT</sequence>
<keyword evidence="6" id="KW-1185">Reference proteome</keyword>
<dbReference type="PIRSF" id="PIRSF006078">
    <property type="entry name" value="GlxK"/>
    <property type="match status" value="1"/>
</dbReference>
<evidence type="ECO:0000256" key="2">
    <source>
        <dbReference type="ARBA" id="ARBA00022679"/>
    </source>
</evidence>
<comment type="caution">
    <text evidence="5">The sequence shown here is derived from an EMBL/GenBank/DDBJ whole genome shotgun (WGS) entry which is preliminary data.</text>
</comment>
<accession>A0ABS5T0X0</accession>
<evidence type="ECO:0000313" key="5">
    <source>
        <dbReference type="EMBL" id="MBT0725984.1"/>
    </source>
</evidence>
<evidence type="ECO:0000256" key="4">
    <source>
        <dbReference type="PIRNR" id="PIRNR006078"/>
    </source>
</evidence>
<dbReference type="InterPro" id="IPR004381">
    <property type="entry name" value="Glycerate_kinase"/>
</dbReference>